<accession>A0A1A6AIP2</accession>
<sequence>MRAVWHVTGTVYFKGSAHIGNGTKLQVKGNLILGKNFAISANTKICCVKKIQFGDNVLIGYDCLFVDCDAHKIFNFKKEYINDNEEIIIGDRVWICTRCTILKGTNIGNDIVIAANSCIFKKIEANNAIIGGYPVKVLRKNITWQVMEDTI</sequence>
<protein>
    <submittedName>
        <fullName evidence="1">Putative acetyltransferase</fullName>
        <ecNumber evidence="1">2.3.1.-</ecNumber>
    </submittedName>
</protein>
<dbReference type="InterPro" id="IPR011004">
    <property type="entry name" value="Trimer_LpxA-like_sf"/>
</dbReference>
<dbReference type="PANTHER" id="PTHR23416">
    <property type="entry name" value="SIALIC ACID SYNTHASE-RELATED"/>
    <property type="match status" value="1"/>
</dbReference>
<dbReference type="SUPFAM" id="SSF51161">
    <property type="entry name" value="Trimeric LpxA-like enzymes"/>
    <property type="match status" value="1"/>
</dbReference>
<organism evidence="1 2">
    <name type="scientific">Clostridium ragsdalei P11</name>
    <dbReference type="NCBI Taxonomy" id="1353534"/>
    <lineage>
        <taxon>Bacteria</taxon>
        <taxon>Bacillati</taxon>
        <taxon>Bacillota</taxon>
        <taxon>Clostridia</taxon>
        <taxon>Eubacteriales</taxon>
        <taxon>Clostridiaceae</taxon>
        <taxon>Clostridium</taxon>
    </lineage>
</organism>
<dbReference type="PATRIC" id="fig|1353534.3.peg.3952"/>
<dbReference type="PANTHER" id="PTHR23416:SF78">
    <property type="entry name" value="LIPOPOLYSACCHARIDE BIOSYNTHESIS O-ACETYL TRANSFERASE WBBJ-RELATED"/>
    <property type="match status" value="1"/>
</dbReference>
<dbReference type="EMBL" id="LROS01000077">
    <property type="protein sequence ID" value="OBR89903.1"/>
    <property type="molecule type" value="Genomic_DNA"/>
</dbReference>
<name>A0A1A6AIP2_9CLOT</name>
<dbReference type="Proteomes" id="UP000093954">
    <property type="component" value="Unassembled WGS sequence"/>
</dbReference>
<proteinExistence type="predicted"/>
<dbReference type="GO" id="GO:0016746">
    <property type="term" value="F:acyltransferase activity"/>
    <property type="evidence" value="ECO:0007669"/>
    <property type="project" value="UniProtKB-KW"/>
</dbReference>
<dbReference type="Gene3D" id="2.160.10.10">
    <property type="entry name" value="Hexapeptide repeat proteins"/>
    <property type="match status" value="1"/>
</dbReference>
<reference evidence="1 2" key="1">
    <citation type="journal article" date="2012" name="Front. Microbiol.">
        <title>Draft Genome Sequence of the Virulent Strain 01-B526 of the Fish Pathogen Aeromonas salmonicida.</title>
        <authorList>
            <person name="Charette S.J."/>
            <person name="Brochu F."/>
            <person name="Boyle B."/>
            <person name="Filion G."/>
            <person name="Tanaka K.H."/>
            <person name="Derome N."/>
        </authorList>
    </citation>
    <scope>NUCLEOTIDE SEQUENCE [LARGE SCALE GENOMIC DNA]</scope>
    <source>
        <strain evidence="1 2">P11</strain>
    </source>
</reference>
<keyword evidence="1" id="KW-0012">Acyltransferase</keyword>
<dbReference type="InterPro" id="IPR051159">
    <property type="entry name" value="Hexapeptide_acetyltransf"/>
</dbReference>
<dbReference type="AlphaFoldDB" id="A0A1A6AIP2"/>
<dbReference type="CDD" id="cd04647">
    <property type="entry name" value="LbH_MAT_like"/>
    <property type="match status" value="1"/>
</dbReference>
<keyword evidence="1" id="KW-0808">Transferase</keyword>
<comment type="caution">
    <text evidence="1">The sequence shown here is derived from an EMBL/GenBank/DDBJ whole genome shotgun (WGS) entry which is preliminary data.</text>
</comment>
<dbReference type="EC" id="2.3.1.-" evidence="1"/>
<evidence type="ECO:0000313" key="1">
    <source>
        <dbReference type="EMBL" id="OBR89903.1"/>
    </source>
</evidence>
<gene>
    <name evidence="1" type="ORF">CLRAG_38800</name>
</gene>
<keyword evidence="2" id="KW-1185">Reference proteome</keyword>
<evidence type="ECO:0000313" key="2">
    <source>
        <dbReference type="Proteomes" id="UP000093954"/>
    </source>
</evidence>